<reference evidence="2" key="1">
    <citation type="submission" date="2024-02" db="EMBL/GenBank/DDBJ databases">
        <authorList>
            <consortium name="ELIXIR-Norway"/>
            <consortium name="Elixir Norway"/>
        </authorList>
    </citation>
    <scope>NUCLEOTIDE SEQUENCE</scope>
</reference>
<organism evidence="2 3">
    <name type="scientific">Sphagnum troendelagicum</name>
    <dbReference type="NCBI Taxonomy" id="128251"/>
    <lineage>
        <taxon>Eukaryota</taxon>
        <taxon>Viridiplantae</taxon>
        <taxon>Streptophyta</taxon>
        <taxon>Embryophyta</taxon>
        <taxon>Bryophyta</taxon>
        <taxon>Sphagnophytina</taxon>
        <taxon>Sphagnopsida</taxon>
        <taxon>Sphagnales</taxon>
        <taxon>Sphagnaceae</taxon>
        <taxon>Sphagnum</taxon>
    </lineage>
</organism>
<keyword evidence="3" id="KW-1185">Reference proteome</keyword>
<proteinExistence type="predicted"/>
<evidence type="ECO:0000313" key="2">
    <source>
        <dbReference type="EMBL" id="CAK9222663.1"/>
    </source>
</evidence>
<evidence type="ECO:0000256" key="1">
    <source>
        <dbReference type="SAM" id="MobiDB-lite"/>
    </source>
</evidence>
<name>A0ABP0UII4_9BRYO</name>
<gene>
    <name evidence="2" type="ORF">CSSPTR1EN2_LOCUS16282</name>
</gene>
<evidence type="ECO:0000313" key="3">
    <source>
        <dbReference type="Proteomes" id="UP001497512"/>
    </source>
</evidence>
<feature type="region of interest" description="Disordered" evidence="1">
    <location>
        <begin position="18"/>
        <end position="65"/>
    </location>
</feature>
<protein>
    <submittedName>
        <fullName evidence="2">Uncharacterized protein</fullName>
    </submittedName>
</protein>
<sequence length="167" mass="18653">MAEVGCVLFGGITDIHQRSRKEEEEPSLPVSSLKHDAAAAAAQNTAPRTETAAERNNKRRGRGAVLLGPHVQQQLQITGEILDRKKQLKIWTGEEFRSKRVLCDPRVRRELGIETKQRTATRLLPRPSARSLELCNADLPFPSHLLPLSLPPERERGLSTDLIQEPS</sequence>
<accession>A0ABP0UII4</accession>
<dbReference type="EMBL" id="OZ019896">
    <property type="protein sequence ID" value="CAK9222663.1"/>
    <property type="molecule type" value="Genomic_DNA"/>
</dbReference>
<dbReference type="Proteomes" id="UP001497512">
    <property type="component" value="Chromosome 4"/>
</dbReference>